<dbReference type="Proteomes" id="UP001142489">
    <property type="component" value="Unassembled WGS sequence"/>
</dbReference>
<proteinExistence type="predicted"/>
<gene>
    <name evidence="2" type="ORF">JRQ81_002362</name>
</gene>
<sequence length="376" mass="39077">MPPRALASAAKAPPSGSSPGKKPAKKEAFLARGPSPHQNKLQKGAANEKDIGVMAGQAESLSPEDPKPLEKLDVTPTVEAVSQPVFEEAKSTTSEVEALGTDHIVPRGLEEEDGLGPGGVAAQEVRSPAGLEEAPRFSPDTPKEETVPSPSQAFPSAAQEGPELPGACDGRLDVETALPCEASSPTGLEPAAWASPTPPESPRPDGEGPDNLGEQMSPPPLEVDVVAEQPPLSPGTEEACEDLLRLSAPLLYFQMSAKGDVPLLSCEEGFLSLGSLRLEAGSLEESGADHGSELPSGGEGELSTLPAEPCPSANQGDPPPKTPAGPVAAGQDGEHDLEGLERWCASLWGAQRESCWRKQHLWRERAKGGGALQILE</sequence>
<evidence type="ECO:0000256" key="1">
    <source>
        <dbReference type="SAM" id="MobiDB-lite"/>
    </source>
</evidence>
<evidence type="ECO:0000313" key="3">
    <source>
        <dbReference type="Proteomes" id="UP001142489"/>
    </source>
</evidence>
<reference evidence="2" key="1">
    <citation type="journal article" date="2023" name="DNA Res.">
        <title>Chromosome-level genome assembly of Phrynocephalus forsythii using third-generation DNA sequencing and Hi-C analysis.</title>
        <authorList>
            <person name="Qi Y."/>
            <person name="Zhao W."/>
            <person name="Zhao Y."/>
            <person name="Niu C."/>
            <person name="Cao S."/>
            <person name="Zhang Y."/>
        </authorList>
    </citation>
    <scope>NUCLEOTIDE SEQUENCE</scope>
    <source>
        <tissue evidence="2">Muscle</tissue>
    </source>
</reference>
<comment type="caution">
    <text evidence="2">The sequence shown here is derived from an EMBL/GenBank/DDBJ whole genome shotgun (WGS) entry which is preliminary data.</text>
</comment>
<dbReference type="AlphaFoldDB" id="A0A9Q1AWD3"/>
<keyword evidence="3" id="KW-1185">Reference proteome</keyword>
<accession>A0A9Q1AWD3</accession>
<feature type="region of interest" description="Disordered" evidence="1">
    <location>
        <begin position="87"/>
        <end position="238"/>
    </location>
</feature>
<name>A0A9Q1AWD3_9SAUR</name>
<feature type="region of interest" description="Disordered" evidence="1">
    <location>
        <begin position="284"/>
        <end position="333"/>
    </location>
</feature>
<protein>
    <submittedName>
        <fullName evidence="2">Uncharacterized protein</fullName>
    </submittedName>
</protein>
<feature type="compositionally biased region" description="Low complexity" evidence="1">
    <location>
        <begin position="293"/>
        <end position="305"/>
    </location>
</feature>
<feature type="compositionally biased region" description="Low complexity" evidence="1">
    <location>
        <begin position="7"/>
        <end position="21"/>
    </location>
</feature>
<organism evidence="2 3">
    <name type="scientific">Phrynocephalus forsythii</name>
    <dbReference type="NCBI Taxonomy" id="171643"/>
    <lineage>
        <taxon>Eukaryota</taxon>
        <taxon>Metazoa</taxon>
        <taxon>Chordata</taxon>
        <taxon>Craniata</taxon>
        <taxon>Vertebrata</taxon>
        <taxon>Euteleostomi</taxon>
        <taxon>Lepidosauria</taxon>
        <taxon>Squamata</taxon>
        <taxon>Bifurcata</taxon>
        <taxon>Unidentata</taxon>
        <taxon>Episquamata</taxon>
        <taxon>Toxicofera</taxon>
        <taxon>Iguania</taxon>
        <taxon>Acrodonta</taxon>
        <taxon>Agamidae</taxon>
        <taxon>Agaminae</taxon>
        <taxon>Phrynocephalus</taxon>
    </lineage>
</organism>
<dbReference type="EMBL" id="JAPFRF010000011">
    <property type="protein sequence ID" value="KAJ7316200.1"/>
    <property type="molecule type" value="Genomic_DNA"/>
</dbReference>
<feature type="region of interest" description="Disordered" evidence="1">
    <location>
        <begin position="1"/>
        <end position="71"/>
    </location>
</feature>
<evidence type="ECO:0000313" key="2">
    <source>
        <dbReference type="EMBL" id="KAJ7316200.1"/>
    </source>
</evidence>